<evidence type="ECO:0000256" key="3">
    <source>
        <dbReference type="ARBA" id="ARBA00022475"/>
    </source>
</evidence>
<keyword evidence="8 11" id="KW-1133">Transmembrane helix</keyword>
<keyword evidence="7 11" id="KW-0630">Potassium</keyword>
<dbReference type="Pfam" id="PF22776">
    <property type="entry name" value="K_trans_C"/>
    <property type="match status" value="1"/>
</dbReference>
<dbReference type="InterPro" id="IPR053951">
    <property type="entry name" value="K_trans_N"/>
</dbReference>
<feature type="transmembrane region" description="Helical" evidence="11">
    <location>
        <begin position="48"/>
        <end position="70"/>
    </location>
</feature>
<feature type="transmembrane region" description="Helical" evidence="11">
    <location>
        <begin position="194"/>
        <end position="216"/>
    </location>
</feature>
<feature type="domain" description="K+ potassium transporter C-terminal" evidence="13">
    <location>
        <begin position="468"/>
        <end position="623"/>
    </location>
</feature>
<comment type="subcellular location">
    <subcellularLocation>
        <location evidence="11">Cell membrane</location>
        <topology evidence="11">Multi-pass membrane protein</topology>
    </subcellularLocation>
    <subcellularLocation>
        <location evidence="1">Membrane</location>
        <topology evidence="1">Multi-pass membrane protein</topology>
    </subcellularLocation>
</comment>
<dbReference type="PANTHER" id="PTHR30540:SF83">
    <property type="entry name" value="K+ POTASSIUM TRANSPORTER"/>
    <property type="match status" value="1"/>
</dbReference>
<evidence type="ECO:0000256" key="4">
    <source>
        <dbReference type="ARBA" id="ARBA00022538"/>
    </source>
</evidence>
<keyword evidence="10 11" id="KW-0472">Membrane</keyword>
<feature type="transmembrane region" description="Helical" evidence="11">
    <location>
        <begin position="12"/>
        <end position="33"/>
    </location>
</feature>
<evidence type="ECO:0000259" key="13">
    <source>
        <dbReference type="Pfam" id="PF22776"/>
    </source>
</evidence>
<accession>A0A2W7N0R3</accession>
<dbReference type="InterPro" id="IPR023051">
    <property type="entry name" value="Kup"/>
</dbReference>
<evidence type="ECO:0000313" key="15">
    <source>
        <dbReference type="Proteomes" id="UP000249239"/>
    </source>
</evidence>
<dbReference type="AlphaFoldDB" id="A0A2W7N0R3"/>
<dbReference type="OrthoDB" id="9805577at2"/>
<feature type="transmembrane region" description="Helical" evidence="11">
    <location>
        <begin position="237"/>
        <end position="258"/>
    </location>
</feature>
<evidence type="ECO:0000256" key="2">
    <source>
        <dbReference type="ARBA" id="ARBA00022448"/>
    </source>
</evidence>
<evidence type="ECO:0000256" key="8">
    <source>
        <dbReference type="ARBA" id="ARBA00022989"/>
    </source>
</evidence>
<dbReference type="GO" id="GO:0015079">
    <property type="term" value="F:potassium ion transmembrane transporter activity"/>
    <property type="evidence" value="ECO:0007669"/>
    <property type="project" value="UniProtKB-UniRule"/>
</dbReference>
<keyword evidence="6 11" id="KW-0769">Symport</keyword>
<feature type="transmembrane region" description="Helical" evidence="11">
    <location>
        <begin position="97"/>
        <end position="124"/>
    </location>
</feature>
<dbReference type="GO" id="GO:0015293">
    <property type="term" value="F:symporter activity"/>
    <property type="evidence" value="ECO:0007669"/>
    <property type="project" value="UniProtKB-UniRule"/>
</dbReference>
<comment type="catalytic activity">
    <reaction evidence="11">
        <text>K(+)(in) + H(+)(in) = K(+)(out) + H(+)(out)</text>
        <dbReference type="Rhea" id="RHEA:28490"/>
        <dbReference type="ChEBI" id="CHEBI:15378"/>
        <dbReference type="ChEBI" id="CHEBI:29103"/>
    </reaction>
</comment>
<feature type="transmembrane region" description="Helical" evidence="11">
    <location>
        <begin position="357"/>
        <end position="378"/>
    </location>
</feature>
<feature type="transmembrane region" description="Helical" evidence="11">
    <location>
        <begin position="136"/>
        <end position="154"/>
    </location>
</feature>
<feature type="transmembrane region" description="Helical" evidence="11">
    <location>
        <begin position="385"/>
        <end position="404"/>
    </location>
</feature>
<dbReference type="HAMAP" id="MF_01522">
    <property type="entry name" value="Kup"/>
    <property type="match status" value="1"/>
</dbReference>
<evidence type="ECO:0000256" key="6">
    <source>
        <dbReference type="ARBA" id="ARBA00022847"/>
    </source>
</evidence>
<keyword evidence="5 11" id="KW-0812">Transmembrane</keyword>
<feature type="transmembrane region" description="Helical" evidence="11">
    <location>
        <begin position="166"/>
        <end position="188"/>
    </location>
</feature>
<keyword evidence="9 11" id="KW-0406">Ion transport</keyword>
<dbReference type="Proteomes" id="UP000249239">
    <property type="component" value="Unassembled WGS sequence"/>
</dbReference>
<comment type="caution">
    <text evidence="14">The sequence shown here is derived from an EMBL/GenBank/DDBJ whole genome shotgun (WGS) entry which is preliminary data.</text>
</comment>
<dbReference type="Pfam" id="PF02705">
    <property type="entry name" value="K_trans"/>
    <property type="match status" value="1"/>
</dbReference>
<evidence type="ECO:0000256" key="10">
    <source>
        <dbReference type="ARBA" id="ARBA00023136"/>
    </source>
</evidence>
<comment type="similarity">
    <text evidence="11">Belongs to the HAK/KUP transporter (TC 2.A.72) family.</text>
</comment>
<dbReference type="PANTHER" id="PTHR30540">
    <property type="entry name" value="OSMOTIC STRESS POTASSIUM TRANSPORTER"/>
    <property type="match status" value="1"/>
</dbReference>
<sequence>MGHQGKLSRLSLVGVIVSLGIIYGDIGTSPLYVMKAVLLATQTVDESFILGALSCIIWTLTLQTTIKYIIITLKADNRGEGGIFSLFALLRRKRRRLFFVAIIGGSALLADGVITPSITVMSAIEALNILDPRIPVIPVVIAILAVLFFVQQFGTSAIGKSFGPIMFGWFTMLAVLGVVNLLAFPSVLKAFNPYYAWNVLVSHPGGFILLGAVFLCTTGAEALYTDLGHCGIRNIRVSWTFVKTALVLNYLGQGAWVLSHLDSLGNANPFFAMMPHWFLPMGIAMATAAAIIASQALISGSFTLISEAMSLNFWPKIRLKYPSTAKGQMYVPAINWMLFVSCCVVVLLFQHSANMEAAYGLSITITMLMTTVLMISYLALRRVKVVWIVLFSMVFFAIEGVFFVSNATKFMHGGWFTVLMASGLSFIMFMMYGGRRVRNRFITFDKIDPYLPVLCDLSGDESVPKYAGNLVYTTHADNRTDIESKAIYSIISRQPKRADMYWFLHVDILDNPSTLQYKVTPLVEGKVMRIDFYLGFKVQPRINEYFKQVLTHLADEGRFDNISRHPSLRKHGILNDFRFVQIDRQTIRHVDLPFWDKLSLNMYFWLRRLGITDMNAYELDSSLVTIERIPLTIPCRSKIPTIEMVR</sequence>
<keyword evidence="15" id="KW-1185">Reference proteome</keyword>
<proteinExistence type="inferred from homology"/>
<feature type="domain" description="K+ potassium transporter integral membrane" evidence="12">
    <location>
        <begin position="16"/>
        <end position="440"/>
    </location>
</feature>
<name>A0A2W7N0R3_9BACT</name>
<comment type="function">
    <text evidence="11">Transport of potassium into the cell. Likely operates as a K(+):H(+) symporter.</text>
</comment>
<reference evidence="14 15" key="1">
    <citation type="submission" date="2018-06" db="EMBL/GenBank/DDBJ databases">
        <title>Genomic Encyclopedia of Archaeal and Bacterial Type Strains, Phase II (KMG-II): from individual species to whole genera.</title>
        <authorList>
            <person name="Goeker M."/>
        </authorList>
    </citation>
    <scope>NUCLEOTIDE SEQUENCE [LARGE SCALE GENOMIC DNA]</scope>
    <source>
        <strain evidence="14 15">DSM 6779</strain>
    </source>
</reference>
<feature type="transmembrane region" description="Helical" evidence="11">
    <location>
        <begin position="329"/>
        <end position="351"/>
    </location>
</feature>
<protein>
    <recommendedName>
        <fullName evidence="11">Probable potassium transport system protein Kup</fullName>
    </recommendedName>
</protein>
<dbReference type="EMBL" id="QKZK01000023">
    <property type="protein sequence ID" value="PZX13718.1"/>
    <property type="molecule type" value="Genomic_DNA"/>
</dbReference>
<organism evidence="14 15">
    <name type="scientific">Breznakibacter xylanolyticus</name>
    <dbReference type="NCBI Taxonomy" id="990"/>
    <lineage>
        <taxon>Bacteria</taxon>
        <taxon>Pseudomonadati</taxon>
        <taxon>Bacteroidota</taxon>
        <taxon>Bacteroidia</taxon>
        <taxon>Marinilabiliales</taxon>
        <taxon>Marinilabiliaceae</taxon>
        <taxon>Breznakibacter</taxon>
    </lineage>
</organism>
<dbReference type="InterPro" id="IPR053952">
    <property type="entry name" value="K_trans_C"/>
</dbReference>
<evidence type="ECO:0000313" key="14">
    <source>
        <dbReference type="EMBL" id="PZX13718.1"/>
    </source>
</evidence>
<keyword evidence="2 11" id="KW-0813">Transport</keyword>
<dbReference type="GO" id="GO:0005886">
    <property type="term" value="C:plasma membrane"/>
    <property type="evidence" value="ECO:0007669"/>
    <property type="project" value="UniProtKB-SubCell"/>
</dbReference>
<keyword evidence="3 11" id="KW-1003">Cell membrane</keyword>
<evidence type="ECO:0000256" key="5">
    <source>
        <dbReference type="ARBA" id="ARBA00022692"/>
    </source>
</evidence>
<evidence type="ECO:0000259" key="12">
    <source>
        <dbReference type="Pfam" id="PF02705"/>
    </source>
</evidence>
<keyword evidence="4 11" id="KW-0633">Potassium transport</keyword>
<feature type="transmembrane region" description="Helical" evidence="11">
    <location>
        <begin position="278"/>
        <end position="308"/>
    </location>
</feature>
<dbReference type="RefSeq" id="WP_111446420.1">
    <property type="nucleotide sequence ID" value="NZ_QKZK01000023.1"/>
</dbReference>
<dbReference type="InterPro" id="IPR003855">
    <property type="entry name" value="K+_transporter"/>
</dbReference>
<feature type="transmembrane region" description="Helical" evidence="11">
    <location>
        <begin position="410"/>
        <end position="432"/>
    </location>
</feature>
<evidence type="ECO:0000256" key="9">
    <source>
        <dbReference type="ARBA" id="ARBA00023065"/>
    </source>
</evidence>
<evidence type="ECO:0000256" key="11">
    <source>
        <dbReference type="HAMAP-Rule" id="MF_01522"/>
    </source>
</evidence>
<evidence type="ECO:0000256" key="7">
    <source>
        <dbReference type="ARBA" id="ARBA00022958"/>
    </source>
</evidence>
<evidence type="ECO:0000256" key="1">
    <source>
        <dbReference type="ARBA" id="ARBA00004141"/>
    </source>
</evidence>
<gene>
    <name evidence="11" type="primary">kup</name>
    <name evidence="14" type="ORF">LX69_02576</name>
</gene>